<dbReference type="InterPro" id="IPR025282">
    <property type="entry name" value="DUF4214"/>
</dbReference>
<gene>
    <name evidence="2" type="ordered locus">Sulku_2110</name>
</gene>
<dbReference type="Proteomes" id="UP000008721">
    <property type="component" value="Chromosome"/>
</dbReference>
<sequence>MATNLDIQKMYIAYFGRPADVMGLQYWEAQITAANGSPSAVINAFSASAEYANAYAGQSSAFIVNSLYNNLFGRDAELDGLTYWSTRLDNGTFNVGNVAWAIMTGAQNTDVTALSNKTTAAQAFTDAMDTTAEILGYSGTAAVSSAKTWLSTVTDSQATLTAAQASVGTAVSDSVTAGTASQGQVYTLTTGVDSGAAFTGTANDDTFVAAYDITAAVNTLGGLDVLDGGAGTDTLSLTSASGAAYKMSTTAQISNIESMTIRGDNTVTADVSGTNVTGLGSIAVTTSTAATVTAATTTDVSVSGSTGAIIVDGGKNVTVSDATATTAITIGGGAVNAGTITVTDTNQSTGNIAIDGGTTVDLTTSGRTTGTIKVGDTGAANVATDMASGAITVIANEALASAGTAAAITVEGGSSISITENITASAAAITTASTSGAPGVITGAAIAATGGAATTSITVNQTAAKAAVAAVTAATAVAATTTATFTAVTSGTAVTVNGLTFTAGKDLTAAEVAAAFSGLTAGDKQAGTGPTANGVYTGTSAAAWTTGAVTTVDATHSSVTFTAVNGTAAVTAATNATLAVVSTGTAGATGVTGVLGVVNGGVTVDGNITGTDVLSTVSLNAYGTSTIASDALTSLTLANSAAGVTVTNTAATTLALNLDNLTTGSTVATGATYTTLNITTAGTDSDVTLTAAGVETLTVAGSKAVDLTGATLTALETVTVSGSAGLTIDASGANVTAVNTTATTGTVTATVNADLATYTGGAGVDAVTLSSTTVDKAVNLGAGNDSLTLATGTTALTSEMIAGDGTDTLVMVAADAVTASATTTFETKITSFEKLSLGAAAAVGTVNLANMDDISYVVSANSTGGAIAEVQTFTVTAGTGAAVPEQQTINFDTNTVTTTAGTIIVGGITVTLLGTENQTQIAAAVAAAINGQILTSPATTTTAVTATSALGVVTITYPATANFGAVTVVDGTAVSSGAAVIADNAVAYDSNAGNITIEGVAVAVTAGLTADQVGALIAAANYSATTINTVAYNAATDTVTVTYDAGVDEGNTTTVDTDSTGVTFGAVATTTTGAATGGTSPALTISNMANNGTLELTDAGSGAIVTMTDATSTTADSFNIVTKVNAADLIFGTVDVAGVETVNITATDITPVNTTTGAATISEATMTLSDAAVKSVVIDGNSDLVLTAAGASLTSVNASALTGNLTFSSAVNSATITGGAGDDHLTAAGSAQTLIAGAGNDTLVAGTLATLTGGAGNDTFDMTTQLSNVNSYSTITDLSAGDVILTNSTVFKATAVTLASTAVFQDYANEAIKTSAATDVTWFQFQGNTYVVENDSSATSFTNGTDDIIKITGLVDLSHASFNATSHTIEIA</sequence>
<reference evidence="2 3" key="1">
    <citation type="journal article" date="2012" name="Stand. Genomic Sci.">
        <title>Complete genome sequence of the sulfur compounds oxidizing chemolithoautotroph Sulfuricurvum kujiense type strain (YK-1(T)).</title>
        <authorList>
            <person name="Han C."/>
            <person name="Kotsyurbenko O."/>
            <person name="Chertkov O."/>
            <person name="Held B."/>
            <person name="Lapidus A."/>
            <person name="Nolan M."/>
            <person name="Lucas S."/>
            <person name="Hammon N."/>
            <person name="Deshpande S."/>
            <person name="Cheng J.F."/>
            <person name="Tapia R."/>
            <person name="Goodwin L.A."/>
            <person name="Pitluck S."/>
            <person name="Liolios K."/>
            <person name="Pagani I."/>
            <person name="Ivanova N."/>
            <person name="Mavromatis K."/>
            <person name="Mikhailova N."/>
            <person name="Pati A."/>
            <person name="Chen A."/>
            <person name="Palaniappan K."/>
            <person name="Land M."/>
            <person name="Hauser L."/>
            <person name="Chang Y.J."/>
            <person name="Jeffries C.D."/>
            <person name="Brambilla E.M."/>
            <person name="Rohde M."/>
            <person name="Spring S."/>
            <person name="Sikorski J."/>
            <person name="Goker M."/>
            <person name="Woyke T."/>
            <person name="Bristow J."/>
            <person name="Eisen J.A."/>
            <person name="Markowitz V."/>
            <person name="Hugenholtz P."/>
            <person name="Kyrpides N.C."/>
            <person name="Klenk H.P."/>
            <person name="Detter J.C."/>
        </authorList>
    </citation>
    <scope>NUCLEOTIDE SEQUENCE [LARGE SCALE GENOMIC DNA]</scope>
    <source>
        <strain evidence="3">ATCC BAA-921 / DSM 16994 / JCM 11577 / YK-1</strain>
    </source>
</reference>
<evidence type="ECO:0000313" key="2">
    <source>
        <dbReference type="EMBL" id="ADR34770.1"/>
    </source>
</evidence>
<dbReference type="eggNOG" id="COG0823">
    <property type="taxonomic scope" value="Bacteria"/>
</dbReference>
<dbReference type="KEGG" id="sku:Sulku_2110"/>
<dbReference type="InterPro" id="IPR038255">
    <property type="entry name" value="PBS_linker_sf"/>
</dbReference>
<name>E4U373_SULKY</name>
<evidence type="ECO:0000259" key="1">
    <source>
        <dbReference type="Pfam" id="PF13946"/>
    </source>
</evidence>
<organism evidence="2 3">
    <name type="scientific">Sulfuricurvum kujiense (strain ATCC BAA-921 / DSM 16994 / JCM 11577 / YK-1)</name>
    <dbReference type="NCBI Taxonomy" id="709032"/>
    <lineage>
        <taxon>Bacteria</taxon>
        <taxon>Pseudomonadati</taxon>
        <taxon>Campylobacterota</taxon>
        <taxon>Epsilonproteobacteria</taxon>
        <taxon>Campylobacterales</taxon>
        <taxon>Sulfurimonadaceae</taxon>
        <taxon>Sulfuricurvum</taxon>
    </lineage>
</organism>
<dbReference type="HOGENOM" id="CLU_006999_1_0_7"/>
<evidence type="ECO:0000313" key="3">
    <source>
        <dbReference type="Proteomes" id="UP000008721"/>
    </source>
</evidence>
<keyword evidence="3" id="KW-1185">Reference proteome</keyword>
<feature type="domain" description="DUF4214" evidence="1">
    <location>
        <begin position="43"/>
        <end position="106"/>
    </location>
</feature>
<dbReference type="InterPro" id="IPR011049">
    <property type="entry name" value="Serralysin-like_metalloprot_C"/>
</dbReference>
<dbReference type="Gene3D" id="1.10.3130.20">
    <property type="entry name" value="Phycobilisome linker domain"/>
    <property type="match status" value="1"/>
</dbReference>
<dbReference type="EMBL" id="CP002355">
    <property type="protein sequence ID" value="ADR34770.1"/>
    <property type="molecule type" value="Genomic_DNA"/>
</dbReference>
<dbReference type="PRINTS" id="PR00313">
    <property type="entry name" value="CABNDNGRPT"/>
</dbReference>
<accession>E4U373</accession>
<dbReference type="Gene3D" id="2.150.10.10">
    <property type="entry name" value="Serralysin-like metalloprotease, C-terminal"/>
    <property type="match status" value="1"/>
</dbReference>
<dbReference type="Pfam" id="PF13946">
    <property type="entry name" value="DUF4214"/>
    <property type="match status" value="1"/>
</dbReference>
<protein>
    <submittedName>
        <fullName evidence="2">Outer membrane adhesin like protein</fullName>
    </submittedName>
</protein>
<proteinExistence type="predicted"/>
<dbReference type="STRING" id="709032.Sulku_2110"/>